<evidence type="ECO:0000313" key="1">
    <source>
        <dbReference type="EMBL" id="ROW12564.1"/>
    </source>
</evidence>
<dbReference type="AlphaFoldDB" id="A0A423X948"/>
<accession>A0A423X948</accession>
<dbReference type="InterPro" id="IPR015075">
    <property type="entry name" value="AtaL"/>
</dbReference>
<evidence type="ECO:0008006" key="3">
    <source>
        <dbReference type="Google" id="ProtNLM"/>
    </source>
</evidence>
<dbReference type="Proteomes" id="UP000283895">
    <property type="component" value="Unassembled WGS sequence"/>
</dbReference>
<dbReference type="InterPro" id="IPR023393">
    <property type="entry name" value="START-like_dom_sf"/>
</dbReference>
<proteinExistence type="predicted"/>
<dbReference type="OrthoDB" id="2320332at2759"/>
<comment type="caution">
    <text evidence="1">The sequence shown here is derived from an EMBL/GenBank/DDBJ whole genome shotgun (WGS) entry which is preliminary data.</text>
</comment>
<name>A0A423X948_9PEZI</name>
<protein>
    <recommendedName>
        <fullName evidence="3">DUF1857-domain-containing protein</fullName>
    </recommendedName>
</protein>
<gene>
    <name evidence="1" type="ORF">VMCG_00314</name>
</gene>
<organism evidence="1 2">
    <name type="scientific">Cytospora schulzeri</name>
    <dbReference type="NCBI Taxonomy" id="448051"/>
    <lineage>
        <taxon>Eukaryota</taxon>
        <taxon>Fungi</taxon>
        <taxon>Dikarya</taxon>
        <taxon>Ascomycota</taxon>
        <taxon>Pezizomycotina</taxon>
        <taxon>Sordariomycetes</taxon>
        <taxon>Sordariomycetidae</taxon>
        <taxon>Diaporthales</taxon>
        <taxon>Cytosporaceae</taxon>
        <taxon>Cytospora</taxon>
    </lineage>
</organism>
<sequence length="165" mass="18597">MTPANYIAYTAPINPPSAETKLTLQHIWALLRRKIIHAEDFVGGAILDTEVVSESEDDHGRPLTTRVVTFREGNRRVQEVVTTFFPMKVEFRQPNGSVVGNIISKGAEGEYYLTYTFEWMHPDMEEGPALGEKRVAEEAMAKHSVESTLEAMRAMVVDGRWKETA</sequence>
<dbReference type="SUPFAM" id="SSF55961">
    <property type="entry name" value="Bet v1-like"/>
    <property type="match status" value="1"/>
</dbReference>
<dbReference type="Pfam" id="PF08982">
    <property type="entry name" value="AtaL"/>
    <property type="match status" value="1"/>
</dbReference>
<dbReference type="EMBL" id="LKEA01000001">
    <property type="protein sequence ID" value="ROW12564.1"/>
    <property type="molecule type" value="Genomic_DNA"/>
</dbReference>
<dbReference type="STRING" id="356882.A0A423X948"/>
<dbReference type="Gene3D" id="3.30.530.20">
    <property type="match status" value="1"/>
</dbReference>
<reference evidence="1 2" key="1">
    <citation type="submission" date="2015-09" db="EMBL/GenBank/DDBJ databases">
        <title>Host preference determinants of Valsa canker pathogens revealed by comparative genomics.</title>
        <authorList>
            <person name="Yin Z."/>
            <person name="Huang L."/>
        </authorList>
    </citation>
    <scope>NUCLEOTIDE SEQUENCE [LARGE SCALE GENOMIC DNA]</scope>
    <source>
        <strain evidence="1 2">03-1</strain>
    </source>
</reference>
<evidence type="ECO:0000313" key="2">
    <source>
        <dbReference type="Proteomes" id="UP000283895"/>
    </source>
</evidence>
<keyword evidence="2" id="KW-1185">Reference proteome</keyword>